<proteinExistence type="predicted"/>
<organism evidence="1">
    <name type="scientific">marine sediment metagenome</name>
    <dbReference type="NCBI Taxonomy" id="412755"/>
    <lineage>
        <taxon>unclassified sequences</taxon>
        <taxon>metagenomes</taxon>
        <taxon>ecological metagenomes</taxon>
    </lineage>
</organism>
<dbReference type="AlphaFoldDB" id="X1FR88"/>
<gene>
    <name evidence="1" type="ORF">S03H2_22233</name>
</gene>
<dbReference type="EMBL" id="BARU01011937">
    <property type="protein sequence ID" value="GAH35040.1"/>
    <property type="molecule type" value="Genomic_DNA"/>
</dbReference>
<evidence type="ECO:0000313" key="1">
    <source>
        <dbReference type="EMBL" id="GAH35040.1"/>
    </source>
</evidence>
<sequence>MEESYKKVIESKFELPFGGIFTFEQLFDLKKVKQEVSELWKDHSEIWEYTEKLRMAALQYNRPELFEQWKKDNLRTTLGFPTLKQLREDIGIKFCLYCGEPMEFKRSTKKYCGVTCVKRAYRKRKKLRESKI</sequence>
<reference evidence="1" key="1">
    <citation type="journal article" date="2014" name="Front. Microbiol.">
        <title>High frequency of phylogenetically diverse reductive dehalogenase-homologous genes in deep subseafloor sedimentary metagenomes.</title>
        <authorList>
            <person name="Kawai M."/>
            <person name="Futagami T."/>
            <person name="Toyoda A."/>
            <person name="Takaki Y."/>
            <person name="Nishi S."/>
            <person name="Hori S."/>
            <person name="Arai W."/>
            <person name="Tsubouchi T."/>
            <person name="Morono Y."/>
            <person name="Uchiyama I."/>
            <person name="Ito T."/>
            <person name="Fujiyama A."/>
            <person name="Inagaki F."/>
            <person name="Takami H."/>
        </authorList>
    </citation>
    <scope>NUCLEOTIDE SEQUENCE</scope>
    <source>
        <strain evidence="1">Expedition CK06-06</strain>
    </source>
</reference>
<accession>X1FR88</accession>
<comment type="caution">
    <text evidence="1">The sequence shown here is derived from an EMBL/GenBank/DDBJ whole genome shotgun (WGS) entry which is preliminary data.</text>
</comment>
<name>X1FR88_9ZZZZ</name>
<protein>
    <submittedName>
        <fullName evidence="1">Uncharacterized protein</fullName>
    </submittedName>
</protein>